<name>T1HR16_RHOPR</name>
<dbReference type="EnsemblMetazoa" id="RPRC006486-RA">
    <property type="protein sequence ID" value="RPRC006486-PA"/>
    <property type="gene ID" value="RPRC006486"/>
</dbReference>
<evidence type="ECO:0000313" key="2">
    <source>
        <dbReference type="Proteomes" id="UP000015103"/>
    </source>
</evidence>
<sequence length="169" mass="17835">EYPGVQPSTASFPPGYKPVYDLVLSRSVPTFGSGYKVAGTSGPFYHYVVTSVPVAGVAVTGEYPGVQPSTASFPPGYKPVYDLVLSRSVPTFGSGYKVAGTSGPFYPYVVTSVPVAGVADTGSYPYFPFPPGPYQAATRSYPYFPFPIPTRTNQAATSAAADCPFWPLC</sequence>
<accession>T1HR16</accession>
<dbReference type="VEuPathDB" id="VectorBase:RPRC006486"/>
<evidence type="ECO:0000313" key="1">
    <source>
        <dbReference type="EnsemblMetazoa" id="RPRC006486-PA"/>
    </source>
</evidence>
<proteinExistence type="predicted"/>
<dbReference type="EMBL" id="ACPB03009515">
    <property type="status" value="NOT_ANNOTATED_CDS"/>
    <property type="molecule type" value="Genomic_DNA"/>
</dbReference>
<reference evidence="1" key="1">
    <citation type="submission" date="2015-05" db="UniProtKB">
        <authorList>
            <consortium name="EnsemblMetazoa"/>
        </authorList>
    </citation>
    <scope>IDENTIFICATION</scope>
</reference>
<dbReference type="Proteomes" id="UP000015103">
    <property type="component" value="Unassembled WGS sequence"/>
</dbReference>
<dbReference type="HOGENOM" id="CLU_1582604_0_0_1"/>
<dbReference type="InParanoid" id="T1HR16"/>
<organism evidence="1 2">
    <name type="scientific">Rhodnius prolixus</name>
    <name type="common">Triatomid bug</name>
    <dbReference type="NCBI Taxonomy" id="13249"/>
    <lineage>
        <taxon>Eukaryota</taxon>
        <taxon>Metazoa</taxon>
        <taxon>Ecdysozoa</taxon>
        <taxon>Arthropoda</taxon>
        <taxon>Hexapoda</taxon>
        <taxon>Insecta</taxon>
        <taxon>Pterygota</taxon>
        <taxon>Neoptera</taxon>
        <taxon>Paraneoptera</taxon>
        <taxon>Hemiptera</taxon>
        <taxon>Heteroptera</taxon>
        <taxon>Panheteroptera</taxon>
        <taxon>Cimicomorpha</taxon>
        <taxon>Reduviidae</taxon>
        <taxon>Triatominae</taxon>
        <taxon>Rhodnius</taxon>
    </lineage>
</organism>
<keyword evidence="2" id="KW-1185">Reference proteome</keyword>
<dbReference type="AlphaFoldDB" id="T1HR16"/>
<protein>
    <submittedName>
        <fullName evidence="1">Uncharacterized protein</fullName>
    </submittedName>
</protein>